<dbReference type="Pfam" id="PF03235">
    <property type="entry name" value="GmrSD_N"/>
    <property type="match status" value="1"/>
</dbReference>
<evidence type="ECO:0000259" key="1">
    <source>
        <dbReference type="Pfam" id="PF03235"/>
    </source>
</evidence>
<dbReference type="PANTHER" id="PTHR39639">
    <property type="entry name" value="CHROMOSOME 16, WHOLE GENOME SHOTGUN SEQUENCE"/>
    <property type="match status" value="1"/>
</dbReference>
<accession>A0A8S5RYR3</accession>
<sequence>MGAKKDKLLKEFNEKPLQVNDEVYVSVKHFRTYGEDKKVLCKVIEVVGDKIKLMLNDSSYYGNEVVTIDKSESIKKSVYNVGANPFPEKSWWGKLTTSQFGLDSILYRCGWDKRDRKYQTKLGEVDIDELNFNPYVIDKNGKKNYYQRDFVWELKDKQLLIESIYNGINCGKIVLRDRGYNYIISELNKGNKEVAFRDVVDGKQRIGALLDFVNDKFPDLHGNYYSDLSNKAQHKFLNSDVISYASLGESATDEDVIETFLMVNFTGKVMSQEHIDYVKEISKQI</sequence>
<protein>
    <recommendedName>
        <fullName evidence="1">GmrSD restriction endonucleases N-terminal domain-containing protein</fullName>
    </recommendedName>
</protein>
<reference evidence="2" key="1">
    <citation type="journal article" date="2021" name="Proc. Natl. Acad. Sci. U.S.A.">
        <title>A Catalog of Tens of Thousands of Viruses from Human Metagenomes Reveals Hidden Associations with Chronic Diseases.</title>
        <authorList>
            <person name="Tisza M.J."/>
            <person name="Buck C.B."/>
        </authorList>
    </citation>
    <scope>NUCLEOTIDE SEQUENCE</scope>
    <source>
        <strain evidence="2">CtNQV2</strain>
    </source>
</reference>
<dbReference type="PANTHER" id="PTHR39639:SF1">
    <property type="entry name" value="DUF262 DOMAIN-CONTAINING PROTEIN"/>
    <property type="match status" value="1"/>
</dbReference>
<dbReference type="InterPro" id="IPR004919">
    <property type="entry name" value="GmrSD_N"/>
</dbReference>
<proteinExistence type="predicted"/>
<name>A0A8S5RYR3_9CAUD</name>
<feature type="domain" description="GmrSD restriction endonucleases N-terminal" evidence="1">
    <location>
        <begin position="144"/>
        <end position="236"/>
    </location>
</feature>
<organism evidence="2">
    <name type="scientific">Myoviridae sp. ctNQV2</name>
    <dbReference type="NCBI Taxonomy" id="2827683"/>
    <lineage>
        <taxon>Viruses</taxon>
        <taxon>Duplodnaviria</taxon>
        <taxon>Heunggongvirae</taxon>
        <taxon>Uroviricota</taxon>
        <taxon>Caudoviricetes</taxon>
    </lineage>
</organism>
<dbReference type="EMBL" id="BK032510">
    <property type="protein sequence ID" value="DAF43659.1"/>
    <property type="molecule type" value="Genomic_DNA"/>
</dbReference>
<evidence type="ECO:0000313" key="2">
    <source>
        <dbReference type="EMBL" id="DAF43659.1"/>
    </source>
</evidence>